<protein>
    <submittedName>
        <fullName evidence="2">Maleylpyruvate isomerase family mycothiol-dependent enzyme</fullName>
    </submittedName>
</protein>
<evidence type="ECO:0000259" key="1">
    <source>
        <dbReference type="Pfam" id="PF11716"/>
    </source>
</evidence>
<name>A0A3M8SNT9_9ACTN</name>
<accession>A0A3M8SNT9</accession>
<organism evidence="2 3">
    <name type="scientific">Streptomyces botrytidirepellens</name>
    <dbReference type="NCBI Taxonomy" id="2486417"/>
    <lineage>
        <taxon>Bacteria</taxon>
        <taxon>Bacillati</taxon>
        <taxon>Actinomycetota</taxon>
        <taxon>Actinomycetes</taxon>
        <taxon>Kitasatosporales</taxon>
        <taxon>Streptomycetaceae</taxon>
        <taxon>Streptomyces</taxon>
    </lineage>
</organism>
<dbReference type="GO" id="GO:0046872">
    <property type="term" value="F:metal ion binding"/>
    <property type="evidence" value="ECO:0007669"/>
    <property type="project" value="InterPro"/>
</dbReference>
<dbReference type="NCBIfam" id="TIGR03083">
    <property type="entry name" value="maleylpyruvate isomerase family mycothiol-dependent enzyme"/>
    <property type="match status" value="1"/>
</dbReference>
<gene>
    <name evidence="2" type="ORF">EEJ42_45040</name>
</gene>
<dbReference type="SUPFAM" id="SSF109854">
    <property type="entry name" value="DinB/YfiT-like putative metalloenzymes"/>
    <property type="match status" value="1"/>
</dbReference>
<reference evidence="2 3" key="1">
    <citation type="submission" date="2018-11" db="EMBL/GenBank/DDBJ databases">
        <title>The Potential of Streptomyces as Biocontrol Agents against the Tomato grey mould, Botrytis cinerea (Gray mold) Frontiers in Microbiology.</title>
        <authorList>
            <person name="Li D."/>
        </authorList>
    </citation>
    <scope>NUCLEOTIDE SEQUENCE [LARGE SCALE GENOMIC DNA]</scope>
    <source>
        <strain evidence="2 3">NEAU-LD23</strain>
    </source>
</reference>
<feature type="domain" description="Mycothiol-dependent maleylpyruvate isomerase metal-binding" evidence="1">
    <location>
        <begin position="10"/>
        <end position="151"/>
    </location>
</feature>
<dbReference type="GO" id="GO:0016853">
    <property type="term" value="F:isomerase activity"/>
    <property type="evidence" value="ECO:0007669"/>
    <property type="project" value="UniProtKB-KW"/>
</dbReference>
<dbReference type="Gene3D" id="1.20.120.450">
    <property type="entry name" value="dinb family like domain"/>
    <property type="match status" value="1"/>
</dbReference>
<evidence type="ECO:0000313" key="2">
    <source>
        <dbReference type="EMBL" id="RNF83008.1"/>
    </source>
</evidence>
<dbReference type="InterPro" id="IPR024344">
    <property type="entry name" value="MDMPI_metal-binding"/>
</dbReference>
<dbReference type="InterPro" id="IPR017517">
    <property type="entry name" value="Maleyloyr_isom"/>
</dbReference>
<keyword evidence="2" id="KW-0670">Pyruvate</keyword>
<evidence type="ECO:0000313" key="3">
    <source>
        <dbReference type="Proteomes" id="UP000275401"/>
    </source>
</evidence>
<dbReference type="EMBL" id="RIBZ01000851">
    <property type="protein sequence ID" value="RNF83008.1"/>
    <property type="molecule type" value="Genomic_DNA"/>
</dbReference>
<keyword evidence="2" id="KW-0413">Isomerase</keyword>
<comment type="caution">
    <text evidence="2">The sequence shown here is derived from an EMBL/GenBank/DDBJ whole genome shotgun (WGS) entry which is preliminary data.</text>
</comment>
<sequence length="276" mass="29974">MDVRPLFPVERGALLDLLAGLGPDDWRRPTACPGWDVHDVAGHLLHDHVRRLSGGRDGHPGPPFGPGETLPAYITRTNEEFVRGTTRQLSPRLLTDLLATLGPQLDAYWARCDPDAPAGFDVSWAAPGVQAPNWLDTAREYTEFWVHQQQMRDAVGRPGATGPELLHPVLDTFLRALPHTLRDHPAPDGASLRIRVPGPAGGQWTAVRTENHWRLGTTDAPPTAEVGIDADALWRLATRGITPEAARSRATIHGDGRLAGAALTLLAIVREPDEPA</sequence>
<proteinExistence type="predicted"/>
<keyword evidence="3" id="KW-1185">Reference proteome</keyword>
<dbReference type="AlphaFoldDB" id="A0A3M8SNT9"/>
<dbReference type="InterPro" id="IPR034660">
    <property type="entry name" value="DinB/YfiT-like"/>
</dbReference>
<dbReference type="Proteomes" id="UP000275401">
    <property type="component" value="Unassembled WGS sequence"/>
</dbReference>
<dbReference type="Pfam" id="PF11716">
    <property type="entry name" value="MDMPI_N"/>
    <property type="match status" value="1"/>
</dbReference>